<organism evidence="1 2">
    <name type="scientific">Natronococcus amylolyticus DSM 10524</name>
    <dbReference type="NCBI Taxonomy" id="1227497"/>
    <lineage>
        <taxon>Archaea</taxon>
        <taxon>Methanobacteriati</taxon>
        <taxon>Methanobacteriota</taxon>
        <taxon>Stenosarchaea group</taxon>
        <taxon>Halobacteria</taxon>
        <taxon>Halobacteriales</taxon>
        <taxon>Natrialbaceae</taxon>
        <taxon>Natronococcus</taxon>
    </lineage>
</organism>
<evidence type="ECO:0000313" key="2">
    <source>
        <dbReference type="Proteomes" id="UP000011688"/>
    </source>
</evidence>
<comment type="caution">
    <text evidence="1">The sequence shown here is derived from an EMBL/GenBank/DDBJ whole genome shotgun (WGS) entry which is preliminary data.</text>
</comment>
<dbReference type="AlphaFoldDB" id="L9X1B9"/>
<keyword evidence="2" id="KW-1185">Reference proteome</keyword>
<evidence type="ECO:0000313" key="1">
    <source>
        <dbReference type="EMBL" id="ELY55500.1"/>
    </source>
</evidence>
<dbReference type="RefSeq" id="WP_005558445.1">
    <property type="nucleotide sequence ID" value="NZ_AOIB01000031.1"/>
</dbReference>
<proteinExistence type="predicted"/>
<reference evidence="1 2" key="1">
    <citation type="journal article" date="2014" name="PLoS Genet.">
        <title>Phylogenetically driven sequencing of extremely halophilic archaea reveals strategies for static and dynamic osmo-response.</title>
        <authorList>
            <person name="Becker E.A."/>
            <person name="Seitzer P.M."/>
            <person name="Tritt A."/>
            <person name="Larsen D."/>
            <person name="Krusor M."/>
            <person name="Yao A.I."/>
            <person name="Wu D."/>
            <person name="Madern D."/>
            <person name="Eisen J.A."/>
            <person name="Darling A.E."/>
            <person name="Facciotti M.T."/>
        </authorList>
    </citation>
    <scope>NUCLEOTIDE SEQUENCE [LARGE SCALE GENOMIC DNA]</scope>
    <source>
        <strain evidence="1 2">DSM 10524</strain>
    </source>
</reference>
<name>L9X1B9_9EURY</name>
<gene>
    <name evidence="1" type="ORF">C491_17352</name>
</gene>
<protein>
    <submittedName>
        <fullName evidence="1">Uncharacterized protein</fullName>
    </submittedName>
</protein>
<accession>L9X1B9</accession>
<dbReference type="Proteomes" id="UP000011688">
    <property type="component" value="Unassembled WGS sequence"/>
</dbReference>
<sequence length="76" mass="8510">MVTTRTERAETRFAVGHRERERDGIDVMGPEDALQLGGITEALDTAVRDFPIDIEPSSVGYDGRLVVGRRRRLRLG</sequence>
<dbReference type="EMBL" id="AOIB01000031">
    <property type="protein sequence ID" value="ELY55500.1"/>
    <property type="molecule type" value="Genomic_DNA"/>
</dbReference>